<name>A0ABS7K9Q3_9BACI</name>
<proteinExistence type="inferred from homology"/>
<dbReference type="Pfam" id="PF02834">
    <property type="entry name" value="LigT_PEase"/>
    <property type="match status" value="2"/>
</dbReference>
<keyword evidence="5" id="KW-1185">Reference proteome</keyword>
<feature type="short sequence motif" description="HXTX 1" evidence="2">
    <location>
        <begin position="45"/>
        <end position="48"/>
    </location>
</feature>
<comment type="catalytic activity">
    <reaction evidence="2">
        <text>a 3'-end 2',3'-cyclophospho-ribonucleotide-RNA + H2O = a 3'-end 2'-phospho-ribonucleotide-RNA + H(+)</text>
        <dbReference type="Rhea" id="RHEA:11828"/>
        <dbReference type="Rhea" id="RHEA-COMP:10464"/>
        <dbReference type="Rhea" id="RHEA-COMP:17353"/>
        <dbReference type="ChEBI" id="CHEBI:15377"/>
        <dbReference type="ChEBI" id="CHEBI:15378"/>
        <dbReference type="ChEBI" id="CHEBI:83064"/>
        <dbReference type="ChEBI" id="CHEBI:173113"/>
        <dbReference type="EC" id="3.1.4.58"/>
    </reaction>
</comment>
<evidence type="ECO:0000256" key="2">
    <source>
        <dbReference type="HAMAP-Rule" id="MF_01940"/>
    </source>
</evidence>
<dbReference type="Gene3D" id="3.90.1140.10">
    <property type="entry name" value="Cyclic phosphodiesterase"/>
    <property type="match status" value="1"/>
</dbReference>
<accession>A0ABS7K9Q3</accession>
<dbReference type="PANTHER" id="PTHR35561">
    <property type="entry name" value="RNA 2',3'-CYCLIC PHOSPHODIESTERASE"/>
    <property type="match status" value="1"/>
</dbReference>
<feature type="domain" description="Phosphoesterase HXTX" evidence="3">
    <location>
        <begin position="16"/>
        <end position="95"/>
    </location>
</feature>
<gene>
    <name evidence="4" type="primary">thpR</name>
    <name evidence="4" type="ORF">H0185_19475</name>
</gene>
<dbReference type="InterPro" id="IPR004175">
    <property type="entry name" value="RNA_CPDase"/>
</dbReference>
<organism evidence="4 5">
    <name type="scientific">Mesobacillus maritimus</name>
    <dbReference type="NCBI Taxonomy" id="1643336"/>
    <lineage>
        <taxon>Bacteria</taxon>
        <taxon>Bacillati</taxon>
        <taxon>Bacillota</taxon>
        <taxon>Bacilli</taxon>
        <taxon>Bacillales</taxon>
        <taxon>Bacillaceae</taxon>
        <taxon>Mesobacillus</taxon>
    </lineage>
</organism>
<reference evidence="4 5" key="1">
    <citation type="submission" date="2020-07" db="EMBL/GenBank/DDBJ databases">
        <title>Fungal Genomes of the International Space Station.</title>
        <authorList>
            <person name="Seuylemezian A."/>
            <person name="Singh N.K."/>
            <person name="Wood J."/>
            <person name="Venkateswaran K."/>
        </authorList>
    </citation>
    <scope>NUCLEOTIDE SEQUENCE [LARGE SCALE GENOMIC DNA]</scope>
    <source>
        <strain evidence="4 5">PL-B2</strain>
    </source>
</reference>
<evidence type="ECO:0000259" key="3">
    <source>
        <dbReference type="Pfam" id="PF02834"/>
    </source>
</evidence>
<dbReference type="PANTHER" id="PTHR35561:SF1">
    <property type="entry name" value="RNA 2',3'-CYCLIC PHOSPHODIESTERASE"/>
    <property type="match status" value="1"/>
</dbReference>
<protein>
    <recommendedName>
        <fullName evidence="2">RNA 2',3'-cyclic phosphodiesterase</fullName>
        <shortName evidence="2">RNA 2',3'-CPDase</shortName>
        <ecNumber evidence="2">3.1.4.58</ecNumber>
    </recommendedName>
</protein>
<comment type="similarity">
    <text evidence="2">Belongs to the 2H phosphoesterase superfamily. ThpR family.</text>
</comment>
<sequence>MSQSNQHYFYALELPVGTKQKLGENCGELKETLHFKRWVHPHDYHITFAFLGHAPDNMLADSIKKLESGIDSPAFTLKIRHLGVFGKSDSPRIFWAGVNEEPLLKDAREIVYQACIDSGFKLETRPFKPHITLARKWDGDLPFTNEWLRQADPFLGKEMEFEAKNIVLYKTHLGKEPKYEAVLKIPLQS</sequence>
<keyword evidence="1 2" id="KW-0378">Hydrolase</keyword>
<feature type="active site" description="Proton acceptor" evidence="2">
    <location>
        <position position="130"/>
    </location>
</feature>
<feature type="domain" description="Phosphoesterase HXTX" evidence="3">
    <location>
        <begin position="103"/>
        <end position="178"/>
    </location>
</feature>
<dbReference type="Proteomes" id="UP000769780">
    <property type="component" value="Unassembled WGS sequence"/>
</dbReference>
<feature type="active site" description="Proton donor" evidence="2">
    <location>
        <position position="45"/>
    </location>
</feature>
<evidence type="ECO:0000313" key="5">
    <source>
        <dbReference type="Proteomes" id="UP000769780"/>
    </source>
</evidence>
<comment type="caution">
    <text evidence="4">The sequence shown here is derived from an EMBL/GenBank/DDBJ whole genome shotgun (WGS) entry which is preliminary data.</text>
</comment>
<dbReference type="NCBIfam" id="TIGR02258">
    <property type="entry name" value="2_5_ligase"/>
    <property type="match status" value="1"/>
</dbReference>
<dbReference type="EC" id="3.1.4.58" evidence="2"/>
<dbReference type="InterPro" id="IPR009097">
    <property type="entry name" value="Cyclic_Pdiesterase"/>
</dbReference>
<dbReference type="SUPFAM" id="SSF55144">
    <property type="entry name" value="LigT-like"/>
    <property type="match status" value="1"/>
</dbReference>
<evidence type="ECO:0000313" key="4">
    <source>
        <dbReference type="EMBL" id="MBY0098950.1"/>
    </source>
</evidence>
<dbReference type="RefSeq" id="WP_221875171.1">
    <property type="nucleotide sequence ID" value="NZ_JACWFH010000031.1"/>
</dbReference>
<comment type="function">
    <text evidence="2">Hydrolyzes RNA 2',3'-cyclic phosphodiester to an RNA 2'-phosphomonoester.</text>
</comment>
<dbReference type="InterPro" id="IPR014051">
    <property type="entry name" value="Phosphoesterase_HXTX"/>
</dbReference>
<evidence type="ECO:0000256" key="1">
    <source>
        <dbReference type="ARBA" id="ARBA00022801"/>
    </source>
</evidence>
<dbReference type="HAMAP" id="MF_01940">
    <property type="entry name" value="RNA_CPDase"/>
    <property type="match status" value="1"/>
</dbReference>
<feature type="short sequence motif" description="HXTX 2" evidence="2">
    <location>
        <begin position="130"/>
        <end position="133"/>
    </location>
</feature>
<dbReference type="EMBL" id="JACWFH010000031">
    <property type="protein sequence ID" value="MBY0098950.1"/>
    <property type="molecule type" value="Genomic_DNA"/>
</dbReference>